<evidence type="ECO:0000313" key="2">
    <source>
        <dbReference type="EMBL" id="AAB85963.1"/>
    </source>
</evidence>
<dbReference type="InParanoid" id="O27532"/>
<dbReference type="InterPro" id="IPR005149">
    <property type="entry name" value="Tscrpt_reg_PadR_N"/>
</dbReference>
<dbReference type="SUPFAM" id="SSF46785">
    <property type="entry name" value="Winged helix' DNA-binding domain"/>
    <property type="match status" value="1"/>
</dbReference>
<feature type="domain" description="Transcription regulator PadR N-terminal" evidence="1">
    <location>
        <begin position="56"/>
        <end position="135"/>
    </location>
</feature>
<dbReference type="InterPro" id="IPR036388">
    <property type="entry name" value="WH-like_DNA-bd_sf"/>
</dbReference>
<name>O27532_METTH</name>
<dbReference type="EnsemblBacteria" id="AAB85963">
    <property type="protein sequence ID" value="AAB85963"/>
    <property type="gene ID" value="MTH_1488"/>
</dbReference>
<dbReference type="PIR" id="C69065">
    <property type="entry name" value="C69065"/>
</dbReference>
<evidence type="ECO:0000259" key="1">
    <source>
        <dbReference type="Pfam" id="PF03551"/>
    </source>
</evidence>
<dbReference type="HOGENOM" id="CLU_063440_2_0_2"/>
<dbReference type="PaxDb" id="187420-MTH_1488"/>
<protein>
    <recommendedName>
        <fullName evidence="1">Transcription regulator PadR N-terminal domain-containing protein</fullName>
    </recommendedName>
</protein>
<dbReference type="Proteomes" id="UP000005223">
    <property type="component" value="Chromosome"/>
</dbReference>
<dbReference type="STRING" id="187420.MTH_1488"/>
<dbReference type="AlphaFoldDB" id="O27532"/>
<accession>O27532</accession>
<reference evidence="2 3" key="1">
    <citation type="journal article" date="1997" name="J. Bacteriol.">
        <title>Complete genome sequence of Methanobacterium thermoautotrophicum deltaH: functional analysis and comparative genomics.</title>
        <authorList>
            <person name="Smith D.R."/>
            <person name="Doucette-Stamm L.A."/>
            <person name="Deloughery C."/>
            <person name="Lee H.-M."/>
            <person name="Dubois J."/>
            <person name="Aldredge T."/>
            <person name="Bashirzadeh R."/>
            <person name="Blakely D."/>
            <person name="Cook R."/>
            <person name="Gilbert K."/>
            <person name="Harrison D."/>
            <person name="Hoang L."/>
            <person name="Keagle P."/>
            <person name="Lumm W."/>
            <person name="Pothier B."/>
            <person name="Qiu D."/>
            <person name="Spadafora R."/>
            <person name="Vicare R."/>
            <person name="Wang Y."/>
            <person name="Wierzbowski J."/>
            <person name="Gibson R."/>
            <person name="Jiwani N."/>
            <person name="Caruso A."/>
            <person name="Bush D."/>
            <person name="Safer H."/>
            <person name="Patwell D."/>
            <person name="Prabhakar S."/>
            <person name="McDougall S."/>
            <person name="Shimer G."/>
            <person name="Goyal A."/>
            <person name="Pietrovski S."/>
            <person name="Church G.M."/>
            <person name="Daniels C.J."/>
            <person name="Mao J.-i."/>
            <person name="Rice P."/>
            <person name="Nolling J."/>
            <person name="Reeve J.N."/>
        </authorList>
    </citation>
    <scope>NUCLEOTIDE SEQUENCE [LARGE SCALE GENOMIC DNA]</scope>
    <source>
        <strain evidence="3">ATCC 29096 / DSM 1053 / JCM 10044 / NBRC 100330 / Delta H</strain>
    </source>
</reference>
<dbReference type="KEGG" id="mth:MTH_1488"/>
<dbReference type="Pfam" id="PF03551">
    <property type="entry name" value="PadR"/>
    <property type="match status" value="1"/>
</dbReference>
<sequence length="165" mass="19558">MANRYIVKLIYCVYENISFSGDDSMCAEEGPLTGEGGEFDEKIIKSFMRGFGKTMILWMISKEKIHGYEIMRRLERFYSFKGMHCKNIKPPGPSVIYPVLHDLERKGLIEGSWEMHGEKRVKYYEITPLGEKTIERIRQIMRDHVSKIWEDFWNDMFPAEREDET</sequence>
<evidence type="ECO:0000313" key="3">
    <source>
        <dbReference type="Proteomes" id="UP000005223"/>
    </source>
</evidence>
<gene>
    <name evidence="2" type="ordered locus">MTH_1488</name>
</gene>
<dbReference type="PANTHER" id="PTHR33169:SF14">
    <property type="entry name" value="TRANSCRIPTIONAL REGULATOR RV3488"/>
    <property type="match status" value="1"/>
</dbReference>
<dbReference type="PANTHER" id="PTHR33169">
    <property type="entry name" value="PADR-FAMILY TRANSCRIPTIONAL REGULATOR"/>
    <property type="match status" value="1"/>
</dbReference>
<dbReference type="EMBL" id="AE000666">
    <property type="protein sequence ID" value="AAB85963.1"/>
    <property type="molecule type" value="Genomic_DNA"/>
</dbReference>
<keyword evidence="3" id="KW-1185">Reference proteome</keyword>
<dbReference type="InterPro" id="IPR036390">
    <property type="entry name" value="WH_DNA-bd_sf"/>
</dbReference>
<dbReference type="InterPro" id="IPR052509">
    <property type="entry name" value="Metal_resp_DNA-bind_regulator"/>
</dbReference>
<proteinExistence type="predicted"/>
<dbReference type="Gene3D" id="1.10.10.10">
    <property type="entry name" value="Winged helix-like DNA-binding domain superfamily/Winged helix DNA-binding domain"/>
    <property type="match status" value="1"/>
</dbReference>
<organism evidence="2 3">
    <name type="scientific">Methanothermobacter thermautotrophicus (strain ATCC 29096 / DSM 1053 / JCM 10044 / NBRC 100330 / Delta H)</name>
    <name type="common">Methanobacterium thermoautotrophicum</name>
    <dbReference type="NCBI Taxonomy" id="187420"/>
    <lineage>
        <taxon>Archaea</taxon>
        <taxon>Methanobacteriati</taxon>
        <taxon>Methanobacteriota</taxon>
        <taxon>Methanomada group</taxon>
        <taxon>Methanobacteria</taxon>
        <taxon>Methanobacteriales</taxon>
        <taxon>Methanobacteriaceae</taxon>
        <taxon>Methanothermobacter</taxon>
    </lineage>
</organism>